<evidence type="ECO:0000259" key="6">
    <source>
        <dbReference type="Pfam" id="PF08244"/>
    </source>
</evidence>
<evidence type="ECO:0000256" key="3">
    <source>
        <dbReference type="ARBA" id="ARBA00023295"/>
    </source>
</evidence>
<dbReference type="PANTHER" id="PTHR42800:SF1">
    <property type="entry name" value="EXOINULINASE INUD (AFU_ORTHOLOGUE AFUA_5G00480)"/>
    <property type="match status" value="1"/>
</dbReference>
<evidence type="ECO:0000313" key="8">
    <source>
        <dbReference type="Proteomes" id="UP000027821"/>
    </source>
</evidence>
<evidence type="ECO:0000256" key="2">
    <source>
        <dbReference type="ARBA" id="ARBA00022801"/>
    </source>
</evidence>
<keyword evidence="3 4" id="KW-0326">Glycosidase</keyword>
<comment type="caution">
    <text evidence="7">The sequence shown here is derived from an EMBL/GenBank/DDBJ whole genome shotgun (WGS) entry which is preliminary data.</text>
</comment>
<evidence type="ECO:0000313" key="7">
    <source>
        <dbReference type="EMBL" id="KEO75466.1"/>
    </source>
</evidence>
<protein>
    <recommendedName>
        <fullName evidence="9">Glycosyl hydrolase family 32</fullName>
    </recommendedName>
</protein>
<dbReference type="InterPro" id="IPR023296">
    <property type="entry name" value="Glyco_hydro_beta-prop_sf"/>
</dbReference>
<proteinExistence type="inferred from homology"/>
<dbReference type="InterPro" id="IPR013189">
    <property type="entry name" value="Glyco_hydro_32_C"/>
</dbReference>
<evidence type="ECO:0008006" key="9">
    <source>
        <dbReference type="Google" id="ProtNLM"/>
    </source>
</evidence>
<dbReference type="CDD" id="cd18622">
    <property type="entry name" value="GH32_Inu-like"/>
    <property type="match status" value="1"/>
</dbReference>
<gene>
    <name evidence="7" type="ORF">EL17_01025</name>
</gene>
<dbReference type="Pfam" id="PF08244">
    <property type="entry name" value="Glyco_hydro_32C"/>
    <property type="match status" value="1"/>
</dbReference>
<feature type="domain" description="Glycosyl hydrolase family 32 C-terminal" evidence="6">
    <location>
        <begin position="485"/>
        <end position="643"/>
    </location>
</feature>
<evidence type="ECO:0000259" key="5">
    <source>
        <dbReference type="Pfam" id="PF00251"/>
    </source>
</evidence>
<feature type="domain" description="Glycosyl hydrolase family 32 N-terminal" evidence="5">
    <location>
        <begin position="35"/>
        <end position="254"/>
    </location>
</feature>
<dbReference type="AlphaFoldDB" id="A0A074KZP2"/>
<accession>A0A074KZP2</accession>
<sequence>MDYKSFKTCCLLIVLFFYTDFVVGQYSEKYRPQFHFSPQKGWIGDPDGLVFSQGIYHLFWWGHAISEDMVYWEELAHPMKGDDNSFSYFSGSVVVDKKNTAGFGDNSMVAIYTRHYPGDSLPEAQAISVSNDGVSFQYYDKNPVLETGEIFFRDPQVFWYPPQQKWVMVVSLPDKQVIELYESKNLKEWVYMSDFGPFGAQSEFWECPDLFQLSIDGDSANKKWVMLIGQGPNRVQYFLGNFDGEKFTLDTNTEEHLLKGTGLNGKLFEGFDGLDFGEWEVQGDAFGNSPTAINTSNSLGNSHAKSNNTNYKEGKLISPEFTIEHNAINFLIAGTDLSGQTGINLIIDNEIVKSTSGDNDDVFRWKGWDVHHFKGKNALIEIVHSGSSEKDFIAIDHIMFSDVLKNHRLEHALWLDFGPDFYAGRTWRDIDETSDRITILGWMGNWDYANLVPSDWGKGFQSIPRDMALKTFEDGIRIIQNPIPELQKLRKKYQQLSNLNIEGTTSIESFSPLKNMYELDITWDTSLNDSIFGLNLLVGEGRKLGVSYNPVTQNLNIDRTNCTDYVSNSEFNEVFPTTMSAIVAPVDNMLRLHILVDQSSVEIFTNHGEIVFSLLTFPNELQTGIEFFSNHGISRIADFKAWELASIWENKNKNINKNK</sequence>
<dbReference type="GO" id="GO:0005987">
    <property type="term" value="P:sucrose catabolic process"/>
    <property type="evidence" value="ECO:0007669"/>
    <property type="project" value="TreeGrafter"/>
</dbReference>
<name>A0A074KZP2_9BACT</name>
<dbReference type="RefSeq" id="WP_035069647.1">
    <property type="nucleotide sequence ID" value="NZ_JMIH01000011.1"/>
</dbReference>
<reference evidence="7 8" key="1">
    <citation type="submission" date="2014-04" db="EMBL/GenBank/DDBJ databases">
        <title>Characterization and application of a salt tolerant electro-active bacterium.</title>
        <authorList>
            <person name="Yang L."/>
            <person name="Wei S."/>
            <person name="Tay Q.X.M."/>
        </authorList>
    </citation>
    <scope>NUCLEOTIDE SEQUENCE [LARGE SCALE GENOMIC DNA]</scope>
    <source>
        <strain evidence="7 8">LY1</strain>
    </source>
</reference>
<keyword evidence="2 4" id="KW-0378">Hydrolase</keyword>
<comment type="similarity">
    <text evidence="1 4">Belongs to the glycosyl hydrolase 32 family.</text>
</comment>
<dbReference type="InterPro" id="IPR001362">
    <property type="entry name" value="Glyco_hydro_32"/>
</dbReference>
<dbReference type="eggNOG" id="COG1621">
    <property type="taxonomic scope" value="Bacteria"/>
</dbReference>
<feature type="domain" description="Glycosyl hydrolase family 32 N-terminal" evidence="5">
    <location>
        <begin position="405"/>
        <end position="482"/>
    </location>
</feature>
<evidence type="ECO:0000256" key="4">
    <source>
        <dbReference type="RuleBase" id="RU362110"/>
    </source>
</evidence>
<dbReference type="SUPFAM" id="SSF49899">
    <property type="entry name" value="Concanavalin A-like lectins/glucanases"/>
    <property type="match status" value="1"/>
</dbReference>
<dbReference type="InterPro" id="IPR013320">
    <property type="entry name" value="ConA-like_dom_sf"/>
</dbReference>
<dbReference type="SMART" id="SM00640">
    <property type="entry name" value="Glyco_32"/>
    <property type="match status" value="1"/>
</dbReference>
<dbReference type="Pfam" id="PF00251">
    <property type="entry name" value="Glyco_hydro_32N"/>
    <property type="match status" value="2"/>
</dbReference>
<dbReference type="Proteomes" id="UP000027821">
    <property type="component" value="Unassembled WGS sequence"/>
</dbReference>
<keyword evidence="8" id="KW-1185">Reference proteome</keyword>
<dbReference type="SUPFAM" id="SSF75005">
    <property type="entry name" value="Arabinanase/levansucrase/invertase"/>
    <property type="match status" value="1"/>
</dbReference>
<dbReference type="InterPro" id="IPR013148">
    <property type="entry name" value="Glyco_hydro_32_N"/>
</dbReference>
<dbReference type="GO" id="GO:0005737">
    <property type="term" value="C:cytoplasm"/>
    <property type="evidence" value="ECO:0007669"/>
    <property type="project" value="TreeGrafter"/>
</dbReference>
<dbReference type="GO" id="GO:0004575">
    <property type="term" value="F:sucrose alpha-glucosidase activity"/>
    <property type="evidence" value="ECO:0007669"/>
    <property type="project" value="TreeGrafter"/>
</dbReference>
<organism evidence="7 8">
    <name type="scientific">Anditalea andensis</name>
    <dbReference type="NCBI Taxonomy" id="1048983"/>
    <lineage>
        <taxon>Bacteria</taxon>
        <taxon>Pseudomonadati</taxon>
        <taxon>Bacteroidota</taxon>
        <taxon>Cytophagia</taxon>
        <taxon>Cytophagales</taxon>
        <taxon>Cytophagaceae</taxon>
        <taxon>Anditalea</taxon>
    </lineage>
</organism>
<dbReference type="Gene3D" id="2.60.120.560">
    <property type="entry name" value="Exo-inulinase, domain 1"/>
    <property type="match status" value="1"/>
</dbReference>
<dbReference type="EMBL" id="JMIH01000011">
    <property type="protein sequence ID" value="KEO75466.1"/>
    <property type="molecule type" value="Genomic_DNA"/>
</dbReference>
<dbReference type="PANTHER" id="PTHR42800">
    <property type="entry name" value="EXOINULINASE INUD (AFU_ORTHOLOGUE AFUA_5G00480)"/>
    <property type="match status" value="1"/>
</dbReference>
<dbReference type="STRING" id="1048983.EL17_01025"/>
<dbReference type="OrthoDB" id="9759709at2"/>
<evidence type="ECO:0000256" key="1">
    <source>
        <dbReference type="ARBA" id="ARBA00009902"/>
    </source>
</evidence>
<dbReference type="Gene3D" id="2.115.10.20">
    <property type="entry name" value="Glycosyl hydrolase domain, family 43"/>
    <property type="match status" value="2"/>
</dbReference>